<evidence type="ECO:0000313" key="2">
    <source>
        <dbReference type="Proteomes" id="UP000183995"/>
    </source>
</evidence>
<dbReference type="STRING" id="1123282.SAMN02745823_01729"/>
<dbReference type="AlphaFoldDB" id="A0A1M5XDF5"/>
<evidence type="ECO:0000313" key="1">
    <source>
        <dbReference type="EMBL" id="SHH97887.1"/>
    </source>
</evidence>
<protein>
    <recommendedName>
        <fullName evidence="3">DUF2149 domain-containing protein</fullName>
    </recommendedName>
</protein>
<sequence length="114" mass="12034">MRLRRFGNGRLNRGEAPAEDVNPLDGLANLADIMLVLACGLMLALIINWNVDIAGAAATVPVQQGQEVTQDVGGLTQDGGQDMNDDTKYEKMGVVYKDPATGKLYLVTNDGGAG</sequence>
<gene>
    <name evidence="1" type="ORF">SAMN02745823_01729</name>
</gene>
<proteinExistence type="predicted"/>
<reference evidence="1 2" key="1">
    <citation type="submission" date="2016-11" db="EMBL/GenBank/DDBJ databases">
        <authorList>
            <person name="Jaros S."/>
            <person name="Januszkiewicz K."/>
            <person name="Wedrychowicz H."/>
        </authorList>
    </citation>
    <scope>NUCLEOTIDE SEQUENCE [LARGE SCALE GENOMIC DNA]</scope>
    <source>
        <strain evidence="1 2">DSM 10068</strain>
    </source>
</reference>
<evidence type="ECO:0008006" key="3">
    <source>
        <dbReference type="Google" id="ProtNLM"/>
    </source>
</evidence>
<keyword evidence="2" id="KW-1185">Reference proteome</keyword>
<dbReference type="EMBL" id="FQXV01000005">
    <property type="protein sequence ID" value="SHH97887.1"/>
    <property type="molecule type" value="Genomic_DNA"/>
</dbReference>
<name>A0A1M5XDF5_9FIRM</name>
<dbReference type="Pfam" id="PF09919">
    <property type="entry name" value="DUF2149"/>
    <property type="match status" value="1"/>
</dbReference>
<dbReference type="RefSeq" id="WP_073077781.1">
    <property type="nucleotide sequence ID" value="NZ_FQXV01000005.1"/>
</dbReference>
<dbReference type="Proteomes" id="UP000183995">
    <property type="component" value="Unassembled WGS sequence"/>
</dbReference>
<dbReference type="InterPro" id="IPR018676">
    <property type="entry name" value="DUF2149"/>
</dbReference>
<organism evidence="1 2">
    <name type="scientific">Sporobacter termitidis DSM 10068</name>
    <dbReference type="NCBI Taxonomy" id="1123282"/>
    <lineage>
        <taxon>Bacteria</taxon>
        <taxon>Bacillati</taxon>
        <taxon>Bacillota</taxon>
        <taxon>Clostridia</taxon>
        <taxon>Eubacteriales</taxon>
        <taxon>Oscillospiraceae</taxon>
        <taxon>Sporobacter</taxon>
    </lineage>
</organism>
<accession>A0A1M5XDF5</accession>